<dbReference type="RefSeq" id="WP_213172502.1">
    <property type="nucleotide sequence ID" value="NZ_CP070496.1"/>
</dbReference>
<evidence type="ECO:0000259" key="1">
    <source>
        <dbReference type="Pfam" id="PF03756"/>
    </source>
</evidence>
<sequence>MGGKVFDRSQALAQLADGGPCDRTLIRGQGVSTRSWKAITTAAYRSGVSVVSSNLDAPHLSGLSQQDPDNVLIANPRRTEGNGLKVDLRVAPDCLMLRDRDNGALHLPGMLVLEAMLQCAQIAVDLLIGHKTREQTFVSRHCDITFGAFTFPIPATINAVIAANDHSGRKHQWSEITTKVRQLGRESASAKFTSTLIDSDRLGQLELQELNSSLNPRANT</sequence>
<accession>A0A895XLA7</accession>
<reference evidence="2" key="1">
    <citation type="submission" date="2021-02" db="EMBL/GenBank/DDBJ databases">
        <title>Natronoglycomyces albus gen. nov., sp. nov, a haloalkaliphilic actinobacterium from a soda solonchak soil.</title>
        <authorList>
            <person name="Sorokin D.Y."/>
            <person name="Khijniak T.V."/>
            <person name="Zakharycheva A.P."/>
            <person name="Boueva O.V."/>
            <person name="Ariskina E.V."/>
            <person name="Hahnke R.L."/>
            <person name="Bunk B."/>
            <person name="Sproer C."/>
            <person name="Schumann P."/>
            <person name="Evtushenko L.I."/>
            <person name="Kublanov I.V."/>
        </authorList>
    </citation>
    <scope>NUCLEOTIDE SEQUENCE</scope>
    <source>
        <strain evidence="2">DSM 106290</strain>
    </source>
</reference>
<dbReference type="InterPro" id="IPR005509">
    <property type="entry name" value="AfsA_hotdog_dom"/>
</dbReference>
<dbReference type="Proteomes" id="UP000662939">
    <property type="component" value="Chromosome"/>
</dbReference>
<organism evidence="2 3">
    <name type="scientific">Natronoglycomyces albus</name>
    <dbReference type="NCBI Taxonomy" id="2811108"/>
    <lineage>
        <taxon>Bacteria</taxon>
        <taxon>Bacillati</taxon>
        <taxon>Actinomycetota</taxon>
        <taxon>Actinomycetes</taxon>
        <taxon>Glycomycetales</taxon>
        <taxon>Glycomycetaceae</taxon>
        <taxon>Natronoglycomyces</taxon>
    </lineage>
</organism>
<gene>
    <name evidence="2" type="ORF">JQS30_06200</name>
</gene>
<feature type="domain" description="A-factor biosynthesis hotdog" evidence="1">
    <location>
        <begin position="66"/>
        <end position="195"/>
    </location>
</feature>
<dbReference type="Pfam" id="PF03756">
    <property type="entry name" value="AfsA"/>
    <property type="match status" value="1"/>
</dbReference>
<dbReference type="KEGG" id="nav:JQS30_06200"/>
<dbReference type="AlphaFoldDB" id="A0A895XLA7"/>
<name>A0A895XLA7_9ACTN</name>
<dbReference type="EMBL" id="CP070496">
    <property type="protein sequence ID" value="QSB06491.1"/>
    <property type="molecule type" value="Genomic_DNA"/>
</dbReference>
<keyword evidence="3" id="KW-1185">Reference proteome</keyword>
<evidence type="ECO:0000313" key="3">
    <source>
        <dbReference type="Proteomes" id="UP000662939"/>
    </source>
</evidence>
<protein>
    <recommendedName>
        <fullName evidence="1">A-factor biosynthesis hotdog domain-containing protein</fullName>
    </recommendedName>
</protein>
<proteinExistence type="predicted"/>
<evidence type="ECO:0000313" key="2">
    <source>
        <dbReference type="EMBL" id="QSB06491.1"/>
    </source>
</evidence>